<dbReference type="InterPro" id="IPR001314">
    <property type="entry name" value="Peptidase_S1A"/>
</dbReference>
<feature type="signal peptide" evidence="9">
    <location>
        <begin position="1"/>
        <end position="25"/>
    </location>
</feature>
<comment type="caution">
    <text evidence="11">The sequence shown here is derived from an EMBL/GenBank/DDBJ whole genome shotgun (WGS) entry which is preliminary data.</text>
</comment>
<dbReference type="EMBL" id="JAUYZG010000001">
    <property type="protein sequence ID" value="KAK2916543.1"/>
    <property type="molecule type" value="Genomic_DNA"/>
</dbReference>
<evidence type="ECO:0000256" key="3">
    <source>
        <dbReference type="ARBA" id="ARBA00022801"/>
    </source>
</evidence>
<feature type="domain" description="Peptidase S1" evidence="10">
    <location>
        <begin position="331"/>
        <end position="570"/>
    </location>
</feature>
<dbReference type="CDD" id="cd00190">
    <property type="entry name" value="Tryp_SPc"/>
    <property type="match status" value="2"/>
</dbReference>
<dbReference type="PROSITE" id="PS50240">
    <property type="entry name" value="TRYPSIN_DOM"/>
    <property type="match status" value="2"/>
</dbReference>
<keyword evidence="1 7" id="KW-0645">Protease</keyword>
<proteinExistence type="predicted"/>
<dbReference type="PROSITE" id="PS00135">
    <property type="entry name" value="TRYPSIN_SER"/>
    <property type="match status" value="1"/>
</dbReference>
<evidence type="ECO:0000256" key="7">
    <source>
        <dbReference type="RuleBase" id="RU363034"/>
    </source>
</evidence>
<dbReference type="PRINTS" id="PR00722">
    <property type="entry name" value="CHYMOTRYPSIN"/>
</dbReference>
<dbReference type="PANTHER" id="PTHR24253">
    <property type="entry name" value="TRANSMEMBRANE PROTEASE SERINE"/>
    <property type="match status" value="1"/>
</dbReference>
<evidence type="ECO:0000256" key="2">
    <source>
        <dbReference type="ARBA" id="ARBA00022729"/>
    </source>
</evidence>
<keyword evidence="12" id="KW-1185">Reference proteome</keyword>
<feature type="chain" id="PRO_5041650635" description="Peptidase S1 domain-containing protein" evidence="9">
    <location>
        <begin position="26"/>
        <end position="626"/>
    </location>
</feature>
<reference evidence="11" key="1">
    <citation type="submission" date="2023-08" db="EMBL/GenBank/DDBJ databases">
        <title>Chromosome-level Genome Assembly of mud carp (Cirrhinus molitorella).</title>
        <authorList>
            <person name="Liu H."/>
        </authorList>
    </citation>
    <scope>NUCLEOTIDE SEQUENCE</scope>
    <source>
        <strain evidence="11">Prfri</strain>
        <tissue evidence="11">Muscle</tissue>
    </source>
</reference>
<dbReference type="Pfam" id="PF00089">
    <property type="entry name" value="Trypsin"/>
    <property type="match status" value="2"/>
</dbReference>
<dbReference type="Proteomes" id="UP001187343">
    <property type="component" value="Unassembled WGS sequence"/>
</dbReference>
<dbReference type="InterPro" id="IPR018114">
    <property type="entry name" value="TRYPSIN_HIS"/>
</dbReference>
<evidence type="ECO:0000256" key="9">
    <source>
        <dbReference type="SAM" id="SignalP"/>
    </source>
</evidence>
<dbReference type="FunFam" id="2.40.10.10:FF:000057">
    <property type="entry name" value="Zgc:100868"/>
    <property type="match status" value="1"/>
</dbReference>
<protein>
    <recommendedName>
        <fullName evidence="10">Peptidase S1 domain-containing protein</fullName>
    </recommendedName>
</protein>
<dbReference type="GO" id="GO:0004252">
    <property type="term" value="F:serine-type endopeptidase activity"/>
    <property type="evidence" value="ECO:0007669"/>
    <property type="project" value="InterPro"/>
</dbReference>
<accession>A0AA88Q680</accession>
<dbReference type="InterPro" id="IPR043504">
    <property type="entry name" value="Peptidase_S1_PA_chymotrypsin"/>
</dbReference>
<keyword evidence="5" id="KW-1015">Disulfide bond</keyword>
<dbReference type="SUPFAM" id="SSF50494">
    <property type="entry name" value="Trypsin-like serine proteases"/>
    <property type="match status" value="2"/>
</dbReference>
<evidence type="ECO:0000313" key="11">
    <source>
        <dbReference type="EMBL" id="KAK2916543.1"/>
    </source>
</evidence>
<dbReference type="Gene3D" id="2.40.10.10">
    <property type="entry name" value="Trypsin-like serine proteases"/>
    <property type="match status" value="2"/>
</dbReference>
<dbReference type="AlphaFoldDB" id="A0AA88Q680"/>
<feature type="region of interest" description="Disordered" evidence="8">
    <location>
        <begin position="575"/>
        <end position="596"/>
    </location>
</feature>
<organism evidence="11 12">
    <name type="scientific">Cirrhinus molitorella</name>
    <name type="common">mud carp</name>
    <dbReference type="NCBI Taxonomy" id="172907"/>
    <lineage>
        <taxon>Eukaryota</taxon>
        <taxon>Metazoa</taxon>
        <taxon>Chordata</taxon>
        <taxon>Craniata</taxon>
        <taxon>Vertebrata</taxon>
        <taxon>Euteleostomi</taxon>
        <taxon>Actinopterygii</taxon>
        <taxon>Neopterygii</taxon>
        <taxon>Teleostei</taxon>
        <taxon>Ostariophysi</taxon>
        <taxon>Cypriniformes</taxon>
        <taxon>Cyprinidae</taxon>
        <taxon>Labeoninae</taxon>
        <taxon>Labeonini</taxon>
        <taxon>Cirrhinus</taxon>
    </lineage>
</organism>
<evidence type="ECO:0000256" key="4">
    <source>
        <dbReference type="ARBA" id="ARBA00022825"/>
    </source>
</evidence>
<evidence type="ECO:0000259" key="10">
    <source>
        <dbReference type="PROSITE" id="PS50240"/>
    </source>
</evidence>
<dbReference type="PANTHER" id="PTHR24253:SF144">
    <property type="entry name" value="CHYMOTRYPSIN-LIKE PROTEASE CTRL-1-RELATED"/>
    <property type="match status" value="1"/>
</dbReference>
<keyword evidence="6" id="KW-0325">Glycoprotein</keyword>
<evidence type="ECO:0000256" key="1">
    <source>
        <dbReference type="ARBA" id="ARBA00022670"/>
    </source>
</evidence>
<dbReference type="InterPro" id="IPR009003">
    <property type="entry name" value="Peptidase_S1_PA"/>
</dbReference>
<dbReference type="PROSITE" id="PS00134">
    <property type="entry name" value="TRYPSIN_HIS"/>
    <property type="match status" value="1"/>
</dbReference>
<name>A0AA88Q680_9TELE</name>
<feature type="compositionally biased region" description="Low complexity" evidence="8">
    <location>
        <begin position="577"/>
        <end position="593"/>
    </location>
</feature>
<sequence length="626" mass="66077">MTMMKMIHILSVAFSVALLMRGCDAQLDVCGKAPLNTRIVGGVDAPVGAWPWQVSLHRISGHFCGGSLINSEWVLTAAHCFDNTSPIGLTVYLGRQSQQGTNANEVSRSVINIIKHPNYSSPSQNNDITLLHLSSPVTFNEYIRPVCLASANSTFFNRTASWVTGWGNIRTGVNLPNPQTLQEVQVPVIGNRQCKCLYGVSTITDNMMCAGLLEGGKDSCQGDSGGPLVSKQGSVWVQSGIVSFGRDCALAGYPGVYARVSQYQKWINEQITSNQPGFVTFNSSGTDGDLAISCSGVPAITTTTVTTTTTKTTTTTTVAPVVCGSAKLNTRIGGNSSLVSPGIWPWVASLQFNGSHVCGGTLIAERFVMSSASCFTRSSNASDWTVILGRLNQNSSNPNEVSIKVANLTFSNSTGNNVVVLQLAVAPNLTNFIQPICVDMGENTFSTNTQCWAVGWGSGAGGVNQTLQEYQTSVVSCGNSSANNSICTSSMNLQEGDQGGPLMCKLGQSWIHAAVLTIQNNSIQTSISNSSSSNTSSSNTTISSRAALAQDIQVFTKTATFASFLTSVVDSFPARATNSTSSSTVTTAINNNNPTQAAPNGSQASFSFCFIVSVLLPTLTALKLFH</sequence>
<dbReference type="InterPro" id="IPR033116">
    <property type="entry name" value="TRYPSIN_SER"/>
</dbReference>
<evidence type="ECO:0000256" key="8">
    <source>
        <dbReference type="SAM" id="MobiDB-lite"/>
    </source>
</evidence>
<dbReference type="GO" id="GO:0006508">
    <property type="term" value="P:proteolysis"/>
    <property type="evidence" value="ECO:0007669"/>
    <property type="project" value="UniProtKB-KW"/>
</dbReference>
<evidence type="ECO:0000256" key="5">
    <source>
        <dbReference type="ARBA" id="ARBA00023157"/>
    </source>
</evidence>
<keyword evidence="3 7" id="KW-0378">Hydrolase</keyword>
<keyword evidence="2 9" id="KW-0732">Signal</keyword>
<gene>
    <name evidence="11" type="ORF">Q8A67_000917</name>
</gene>
<dbReference type="SMART" id="SM00020">
    <property type="entry name" value="Tryp_SPc"/>
    <property type="match status" value="2"/>
</dbReference>
<feature type="domain" description="Peptidase S1" evidence="10">
    <location>
        <begin position="39"/>
        <end position="272"/>
    </location>
</feature>
<keyword evidence="4 7" id="KW-0720">Serine protease</keyword>
<evidence type="ECO:0000313" key="12">
    <source>
        <dbReference type="Proteomes" id="UP001187343"/>
    </source>
</evidence>
<evidence type="ECO:0000256" key="6">
    <source>
        <dbReference type="ARBA" id="ARBA00023180"/>
    </source>
</evidence>
<dbReference type="InterPro" id="IPR001254">
    <property type="entry name" value="Trypsin_dom"/>
</dbReference>